<proteinExistence type="predicted"/>
<keyword evidence="2" id="KW-1185">Reference proteome</keyword>
<dbReference type="InterPro" id="IPR021734">
    <property type="entry name" value="DUF3303"/>
</dbReference>
<protein>
    <recommendedName>
        <fullName evidence="3">DUF3303 domain-containing protein</fullName>
    </recommendedName>
</protein>
<organism evidence="1 2">
    <name type="scientific">Methanococcoides methylutens</name>
    <dbReference type="NCBI Taxonomy" id="2226"/>
    <lineage>
        <taxon>Archaea</taxon>
        <taxon>Methanobacteriati</taxon>
        <taxon>Methanobacteriota</taxon>
        <taxon>Stenosarchaea group</taxon>
        <taxon>Methanomicrobia</taxon>
        <taxon>Methanosarcinales</taxon>
        <taxon>Methanosarcinaceae</taxon>
        <taxon>Methanococcoides</taxon>
    </lineage>
</organism>
<accession>A0A099T3E5</accession>
<dbReference type="AlphaFoldDB" id="A0A099T3E5"/>
<sequence>MLYMEISTWEPENRDKILEHFKELKMPAGVTVHNQWVDLTGSRYFILYECDDAEAFAAFNLPWSDVCYIDTVPVMKSTEFISLMSKKS</sequence>
<name>A0A099T3E5_METMT</name>
<evidence type="ECO:0000313" key="1">
    <source>
        <dbReference type="EMBL" id="KGK99705.1"/>
    </source>
</evidence>
<dbReference type="GeneID" id="69200160"/>
<evidence type="ECO:0000313" key="2">
    <source>
        <dbReference type="Proteomes" id="UP000029859"/>
    </source>
</evidence>
<dbReference type="Pfam" id="PF11746">
    <property type="entry name" value="DUF3303"/>
    <property type="match status" value="1"/>
</dbReference>
<comment type="caution">
    <text evidence="1">The sequence shown here is derived from an EMBL/GenBank/DDBJ whole genome shotgun (WGS) entry which is preliminary data.</text>
</comment>
<dbReference type="RefSeq" id="WP_048192986.1">
    <property type="nucleotide sequence ID" value="NZ_CAAGSM010000008.1"/>
</dbReference>
<evidence type="ECO:0008006" key="3">
    <source>
        <dbReference type="Google" id="ProtNLM"/>
    </source>
</evidence>
<reference evidence="1 2" key="1">
    <citation type="submission" date="2014-09" db="EMBL/GenBank/DDBJ databases">
        <title>Draft genome sequence of an obligately methylotrophic methanogen, Methanococcoides methylutens, isolated from marine sediment.</title>
        <authorList>
            <person name="Guan Y."/>
            <person name="Ngugi D.K."/>
            <person name="Blom J."/>
            <person name="Ali S."/>
            <person name="Ferry J.G."/>
            <person name="Stingl U."/>
        </authorList>
    </citation>
    <scope>NUCLEOTIDE SEQUENCE [LARGE SCALE GENOMIC DNA]</scope>
    <source>
        <strain evidence="1 2">DSM 2657</strain>
    </source>
</reference>
<dbReference type="EMBL" id="JRHO01000002">
    <property type="protein sequence ID" value="KGK99705.1"/>
    <property type="molecule type" value="Genomic_DNA"/>
</dbReference>
<dbReference type="Proteomes" id="UP000029859">
    <property type="component" value="Unassembled WGS sequence"/>
</dbReference>
<dbReference type="OrthoDB" id="104545at2157"/>
<gene>
    <name evidence="1" type="ORF">LI82_00325</name>
</gene>